<dbReference type="OrthoDB" id="6696432at2"/>
<dbReference type="Proteomes" id="UP000016223">
    <property type="component" value="Chromosome 1"/>
</dbReference>
<organism evidence="1 2">
    <name type="scientific">Variovorax paradoxus B4</name>
    <dbReference type="NCBI Taxonomy" id="1246301"/>
    <lineage>
        <taxon>Bacteria</taxon>
        <taxon>Pseudomonadati</taxon>
        <taxon>Pseudomonadota</taxon>
        <taxon>Betaproteobacteria</taxon>
        <taxon>Burkholderiales</taxon>
        <taxon>Comamonadaceae</taxon>
        <taxon>Variovorax</taxon>
    </lineage>
</organism>
<accession>T1XHC5</accession>
<evidence type="ECO:0000313" key="2">
    <source>
        <dbReference type="Proteomes" id="UP000016223"/>
    </source>
</evidence>
<dbReference type="PATRIC" id="fig|1246301.3.peg.4494"/>
<dbReference type="KEGG" id="vpd:VAPA_1c44520"/>
<reference evidence="1 2" key="1">
    <citation type="submission" date="2012-10" db="EMBL/GenBank/DDBJ databases">
        <title>Genome sequence of Variovorax paradoxus B4.</title>
        <authorList>
            <person name="Schuldes J."/>
            <person name="Brandt U."/>
            <person name="Hiessl S."/>
            <person name="Wuebbeler J.H."/>
            <person name="Thuermer A."/>
            <person name="Steinbuechel A."/>
            <person name="Daniel R."/>
        </authorList>
    </citation>
    <scope>NUCLEOTIDE SEQUENCE [LARGE SCALE GENOMIC DNA]</scope>
    <source>
        <strain evidence="1 2">B4</strain>
    </source>
</reference>
<evidence type="ECO:0000313" key="1">
    <source>
        <dbReference type="EMBL" id="AGU51525.1"/>
    </source>
</evidence>
<sequence>MASVVDTSVKHFGSFMGAAVPVINGVAGSVIAAIDAFAVNGFDLKSATSLVVSGGVATLAFTGSHSAKVDTVILVAGSSVAALNGEQKVTAVEAGVVRFATAAPDGAASGATTFKMAPLGFLKTFAGVNVATYKPSAPQASGFTLRVDDTLANYAQVRGYEQMTDVNTGIKQFPSTALVGAQNWGKSEVATAAARNWWAFGDARGFYLCIAPGNTYPLNSQCFYFGDLNAYKSGDAFACVLNAFNGTNPHLIASLVNGCVGATSRGVIAGGVARASTGVGGSQYNYAIGAAGFGSDQYSGASNYGLGNYPNQADNALMTHKLLSYQTVNSTWRGAYPGLLHTQQTGAGPAFLPGDIVDGSGALAGRRLLAVRVGPPGGSSYGVIFFDITGGWRD</sequence>
<dbReference type="AlphaFoldDB" id="T1XHC5"/>
<dbReference type="EMBL" id="CP003911">
    <property type="protein sequence ID" value="AGU51525.1"/>
    <property type="molecule type" value="Genomic_DNA"/>
</dbReference>
<dbReference type="HOGENOM" id="CLU_058831_0_0_4"/>
<dbReference type="RefSeq" id="WP_021008967.1">
    <property type="nucleotide sequence ID" value="NC_022247.1"/>
</dbReference>
<proteinExistence type="predicted"/>
<name>T1XHC5_VARPD</name>
<protein>
    <submittedName>
        <fullName evidence="1">Uncharacterized protein</fullName>
    </submittedName>
</protein>
<gene>
    <name evidence="1" type="ORF">VAPA_1c44520</name>
</gene>